<evidence type="ECO:0000256" key="8">
    <source>
        <dbReference type="ARBA" id="ARBA00023170"/>
    </source>
</evidence>
<dbReference type="PROSITE" id="PS00237">
    <property type="entry name" value="G_PROTEIN_RECEP_F1_1"/>
    <property type="match status" value="1"/>
</dbReference>
<keyword evidence="10 11" id="KW-0807">Transducer</keyword>
<evidence type="ECO:0000256" key="5">
    <source>
        <dbReference type="ARBA" id="ARBA00023040"/>
    </source>
</evidence>
<protein>
    <recommendedName>
        <fullName evidence="14">G-protein coupled receptors family 1 profile domain-containing protein</fullName>
    </recommendedName>
</protein>
<feature type="compositionally biased region" description="Polar residues" evidence="12">
    <location>
        <begin position="1"/>
        <end position="12"/>
    </location>
</feature>
<dbReference type="OrthoDB" id="6129346at2759"/>
<feature type="compositionally biased region" description="Polar residues" evidence="12">
    <location>
        <begin position="19"/>
        <end position="47"/>
    </location>
</feature>
<evidence type="ECO:0000256" key="11">
    <source>
        <dbReference type="RuleBase" id="RU000688"/>
    </source>
</evidence>
<evidence type="ECO:0000313" key="16">
    <source>
        <dbReference type="Proteomes" id="UP000076420"/>
    </source>
</evidence>
<keyword evidence="9" id="KW-0325">Glycoprotein</keyword>
<feature type="transmembrane region" description="Helical" evidence="13">
    <location>
        <begin position="240"/>
        <end position="262"/>
    </location>
</feature>
<keyword evidence="6 13" id="KW-0472">Membrane</keyword>
<dbReference type="Proteomes" id="UP000076420">
    <property type="component" value="Unassembled WGS sequence"/>
</dbReference>
<feature type="transmembrane region" description="Helical" evidence="13">
    <location>
        <begin position="321"/>
        <end position="339"/>
    </location>
</feature>
<dbReference type="SUPFAM" id="SSF81321">
    <property type="entry name" value="Family A G protein-coupled receptor-like"/>
    <property type="match status" value="1"/>
</dbReference>
<dbReference type="RefSeq" id="XP_013070902.2">
    <property type="nucleotide sequence ID" value="XM_013215448.2"/>
</dbReference>
<name>A0A2C9LLM0_BIOGL</name>
<evidence type="ECO:0000256" key="1">
    <source>
        <dbReference type="ARBA" id="ARBA00004651"/>
    </source>
</evidence>
<proteinExistence type="inferred from homology"/>
<feature type="transmembrane region" description="Helical" evidence="13">
    <location>
        <begin position="205"/>
        <end position="228"/>
    </location>
</feature>
<feature type="transmembrane region" description="Helical" evidence="13">
    <location>
        <begin position="468"/>
        <end position="493"/>
    </location>
</feature>
<organism evidence="15 16">
    <name type="scientific">Biomphalaria glabrata</name>
    <name type="common">Bloodfluke planorb</name>
    <name type="synonym">Freshwater snail</name>
    <dbReference type="NCBI Taxonomy" id="6526"/>
    <lineage>
        <taxon>Eukaryota</taxon>
        <taxon>Metazoa</taxon>
        <taxon>Spiralia</taxon>
        <taxon>Lophotrochozoa</taxon>
        <taxon>Mollusca</taxon>
        <taxon>Gastropoda</taxon>
        <taxon>Heterobranchia</taxon>
        <taxon>Euthyneura</taxon>
        <taxon>Panpulmonata</taxon>
        <taxon>Hygrophila</taxon>
        <taxon>Lymnaeoidea</taxon>
        <taxon>Planorbidae</taxon>
        <taxon>Biomphalaria</taxon>
    </lineage>
</organism>
<evidence type="ECO:0000256" key="6">
    <source>
        <dbReference type="ARBA" id="ARBA00023136"/>
    </source>
</evidence>
<dbReference type="InterPro" id="IPR000276">
    <property type="entry name" value="GPCR_Rhodpsn"/>
</dbReference>
<feature type="transmembrane region" description="Helical" evidence="13">
    <location>
        <begin position="282"/>
        <end position="301"/>
    </location>
</feature>
<dbReference type="Gene3D" id="1.20.1070.10">
    <property type="entry name" value="Rhodopsin 7-helix transmembrane proteins"/>
    <property type="match status" value="1"/>
</dbReference>
<keyword evidence="4 13" id="KW-1133">Transmembrane helix</keyword>
<evidence type="ECO:0000256" key="10">
    <source>
        <dbReference type="ARBA" id="ARBA00023224"/>
    </source>
</evidence>
<keyword evidence="5 11" id="KW-0297">G-protein coupled receptor</keyword>
<feature type="transmembrane region" description="Helical" evidence="13">
    <location>
        <begin position="370"/>
        <end position="391"/>
    </location>
</feature>
<evidence type="ECO:0000256" key="4">
    <source>
        <dbReference type="ARBA" id="ARBA00022989"/>
    </source>
</evidence>
<accession>A0A2C9LLM0</accession>
<evidence type="ECO:0000313" key="15">
    <source>
        <dbReference type="EnsemblMetazoa" id="BGLB032528-PA"/>
    </source>
</evidence>
<dbReference type="PANTHER" id="PTHR19268">
    <property type="entry name" value="G PROTEIN-COUPLED RECEPTOR"/>
    <property type="match status" value="1"/>
</dbReference>
<keyword evidence="7" id="KW-1015">Disulfide bond</keyword>
<dbReference type="VEuPathDB" id="VectorBase:BGLAX_047294"/>
<feature type="domain" description="G-protein coupled receptors family 1 profile" evidence="14">
    <location>
        <begin position="222"/>
        <end position="521"/>
    </location>
</feature>
<evidence type="ECO:0000256" key="13">
    <source>
        <dbReference type="SAM" id="Phobius"/>
    </source>
</evidence>
<evidence type="ECO:0000256" key="2">
    <source>
        <dbReference type="ARBA" id="ARBA00022475"/>
    </source>
</evidence>
<comment type="similarity">
    <text evidence="11">Belongs to the G-protein coupled receptor 1 family.</text>
</comment>
<evidence type="ECO:0000256" key="12">
    <source>
        <dbReference type="SAM" id="MobiDB-lite"/>
    </source>
</evidence>
<dbReference type="PROSITE" id="PS50262">
    <property type="entry name" value="G_PROTEIN_RECEP_F1_2"/>
    <property type="match status" value="1"/>
</dbReference>
<dbReference type="EnsemblMetazoa" id="BGLB032528-RA">
    <property type="protein sequence ID" value="BGLB032528-PA"/>
    <property type="gene ID" value="BGLB032528"/>
</dbReference>
<evidence type="ECO:0000256" key="9">
    <source>
        <dbReference type="ARBA" id="ARBA00023180"/>
    </source>
</evidence>
<gene>
    <name evidence="15" type="primary">106058074</name>
</gene>
<dbReference type="PANTHER" id="PTHR19268:SF2">
    <property type="entry name" value="G-PROTEIN COUPLED RECEPTORS FAMILY 1 PROFILE DOMAIN-CONTAINING PROTEIN"/>
    <property type="match status" value="1"/>
</dbReference>
<dbReference type="AlphaFoldDB" id="A0A2C9LLM0"/>
<evidence type="ECO:0000256" key="7">
    <source>
        <dbReference type="ARBA" id="ARBA00023157"/>
    </source>
</evidence>
<dbReference type="PRINTS" id="PR00237">
    <property type="entry name" value="GPCRRHODOPSN"/>
</dbReference>
<sequence>MILNSTAGQYGFQSHDKFPSNQTEGDFSTRGRLNNNMSAVPTGNDTSTGMAVYAPSTEGARAPLHGASVSDFVTRIWEASTTPHGDASTEAPRSHVSELLSDMEKREDMVSFPAAYLNQNASSHVPQWTDVANLTNRMNTSAGWMWQYFDTTDHTTAVPTSAAFSDQTEASTFQAIDLSPVLTLIPSHNPQADIVLNVGVVSWDVIFKVMVLVIISLVGFVGNVKAIWSVVKESHLHRPPFYFLLSLGVTDLSRAVFCLPVVITTVLNGAQWRHGESACKLFAFATSFFIFSSALSLLAIAIDRHVSIVYSKTYRRRSLGIANLVAAIIIWVVAFSVSFPPVVGVGDYVFIPEEAQCTYQHKHYSSNDSVASVLVFLAILFLTYFLYFRIFRFLRAHRRMRPLQHTPARSTNWAFVGPGANGQAFINWLNGFGGQVPIRQGGQRTVQRLNFGRVVNLSTAKNEHLTRLFLIVTLVFGLSWTPYVVLSLWRIFLDDSLLPHPYVTISAWLGYAQVAFCPVVYFMCRGPSKKGHRTVYSEAEKREFLLENKIGK</sequence>
<dbReference type="InterPro" id="IPR051509">
    <property type="entry name" value="GPCR_Orphan/Phoenixin"/>
</dbReference>
<keyword evidence="2" id="KW-1003">Cell membrane</keyword>
<keyword evidence="8 11" id="KW-0675">Receptor</keyword>
<dbReference type="STRING" id="6526.A0A2C9LLM0"/>
<dbReference type="VEuPathDB" id="VectorBase:BGLB032528"/>
<feature type="transmembrane region" description="Helical" evidence="13">
    <location>
        <begin position="505"/>
        <end position="524"/>
    </location>
</feature>
<feature type="region of interest" description="Disordered" evidence="12">
    <location>
        <begin position="1"/>
        <end position="47"/>
    </location>
</feature>
<comment type="subcellular location">
    <subcellularLocation>
        <location evidence="1">Cell membrane</location>
        <topology evidence="1">Multi-pass membrane protein</topology>
    </subcellularLocation>
</comment>
<keyword evidence="3 11" id="KW-0812">Transmembrane</keyword>
<dbReference type="KEGG" id="bgt:106058074"/>
<dbReference type="Pfam" id="PF00001">
    <property type="entry name" value="7tm_1"/>
    <property type="match status" value="1"/>
</dbReference>
<evidence type="ECO:0000256" key="3">
    <source>
        <dbReference type="ARBA" id="ARBA00022692"/>
    </source>
</evidence>
<dbReference type="GO" id="GO:0005886">
    <property type="term" value="C:plasma membrane"/>
    <property type="evidence" value="ECO:0007669"/>
    <property type="project" value="UniProtKB-SubCell"/>
</dbReference>
<reference evidence="15" key="1">
    <citation type="submission" date="2020-05" db="UniProtKB">
        <authorList>
            <consortium name="EnsemblMetazoa"/>
        </authorList>
    </citation>
    <scope>IDENTIFICATION</scope>
    <source>
        <strain evidence="15">BB02</strain>
    </source>
</reference>
<dbReference type="GO" id="GO:0004930">
    <property type="term" value="F:G protein-coupled receptor activity"/>
    <property type="evidence" value="ECO:0007669"/>
    <property type="project" value="UniProtKB-KW"/>
</dbReference>
<dbReference type="InterPro" id="IPR017452">
    <property type="entry name" value="GPCR_Rhodpsn_7TM"/>
</dbReference>
<evidence type="ECO:0000259" key="14">
    <source>
        <dbReference type="PROSITE" id="PS50262"/>
    </source>
</evidence>